<dbReference type="Gene3D" id="1.10.510.10">
    <property type="entry name" value="Transferase(Phosphotransferase) domain 1"/>
    <property type="match status" value="1"/>
</dbReference>
<dbReference type="GO" id="GO:0033316">
    <property type="term" value="P:meiotic spindle assembly checkpoint signaling"/>
    <property type="evidence" value="ECO:0007669"/>
    <property type="project" value="TreeGrafter"/>
</dbReference>
<dbReference type="Pfam" id="PF00069">
    <property type="entry name" value="Pkinase"/>
    <property type="match status" value="1"/>
</dbReference>
<evidence type="ECO:0000256" key="1">
    <source>
        <dbReference type="ARBA" id="ARBA00022527"/>
    </source>
</evidence>
<evidence type="ECO:0000256" key="6">
    <source>
        <dbReference type="PROSITE-ProRule" id="PRU10141"/>
    </source>
</evidence>
<feature type="region of interest" description="Disordered" evidence="7">
    <location>
        <begin position="428"/>
        <end position="465"/>
    </location>
</feature>
<accession>A0A4U6X668</accession>
<dbReference type="GO" id="GO:0000776">
    <property type="term" value="C:kinetochore"/>
    <property type="evidence" value="ECO:0007669"/>
    <property type="project" value="TreeGrafter"/>
</dbReference>
<feature type="region of interest" description="Disordered" evidence="7">
    <location>
        <begin position="15"/>
        <end position="77"/>
    </location>
</feature>
<dbReference type="InterPro" id="IPR000719">
    <property type="entry name" value="Prot_kinase_dom"/>
</dbReference>
<dbReference type="STRING" id="1306861.A0A4U6X668"/>
<gene>
    <name evidence="9" type="primary">MPS1</name>
    <name evidence="9" type="ORF">CTA1_1363</name>
</gene>
<dbReference type="InterPro" id="IPR017441">
    <property type="entry name" value="Protein_kinase_ATP_BS"/>
</dbReference>
<dbReference type="PANTHER" id="PTHR22974">
    <property type="entry name" value="MIXED LINEAGE PROTEIN KINASE"/>
    <property type="match status" value="1"/>
</dbReference>
<feature type="compositionally biased region" description="Polar residues" evidence="7">
    <location>
        <begin position="433"/>
        <end position="443"/>
    </location>
</feature>
<dbReference type="GO" id="GO:0007094">
    <property type="term" value="P:mitotic spindle assembly checkpoint signaling"/>
    <property type="evidence" value="ECO:0007669"/>
    <property type="project" value="TreeGrafter"/>
</dbReference>
<comment type="caution">
    <text evidence="9">The sequence shown here is derived from an EMBL/GenBank/DDBJ whole genome shotgun (WGS) entry which is preliminary data.</text>
</comment>
<dbReference type="AlphaFoldDB" id="A0A4U6X668"/>
<feature type="binding site" evidence="6">
    <location>
        <position position="551"/>
    </location>
    <ligand>
        <name>ATP</name>
        <dbReference type="ChEBI" id="CHEBI:30616"/>
    </ligand>
</feature>
<keyword evidence="2" id="KW-0808">Transferase</keyword>
<organism evidence="9 10">
    <name type="scientific">Colletotrichum tanaceti</name>
    <dbReference type="NCBI Taxonomy" id="1306861"/>
    <lineage>
        <taxon>Eukaryota</taxon>
        <taxon>Fungi</taxon>
        <taxon>Dikarya</taxon>
        <taxon>Ascomycota</taxon>
        <taxon>Pezizomycotina</taxon>
        <taxon>Sordariomycetes</taxon>
        <taxon>Hypocreomycetidae</taxon>
        <taxon>Glomerellales</taxon>
        <taxon>Glomerellaceae</taxon>
        <taxon>Colletotrichum</taxon>
        <taxon>Colletotrichum destructivum species complex</taxon>
    </lineage>
</organism>
<dbReference type="SUPFAM" id="SSF56112">
    <property type="entry name" value="Protein kinase-like (PK-like)"/>
    <property type="match status" value="1"/>
</dbReference>
<proteinExistence type="predicted"/>
<dbReference type="GO" id="GO:0005634">
    <property type="term" value="C:nucleus"/>
    <property type="evidence" value="ECO:0007669"/>
    <property type="project" value="TreeGrafter"/>
</dbReference>
<dbReference type="CDD" id="cd14131">
    <property type="entry name" value="PKc_Mps1"/>
    <property type="match status" value="1"/>
</dbReference>
<feature type="compositionally biased region" description="Polar residues" evidence="7">
    <location>
        <begin position="172"/>
        <end position="187"/>
    </location>
</feature>
<feature type="compositionally biased region" description="Polar residues" evidence="7">
    <location>
        <begin position="54"/>
        <end position="72"/>
    </location>
</feature>
<dbReference type="GO" id="GO:0098813">
    <property type="term" value="P:nuclear chromosome segregation"/>
    <property type="evidence" value="ECO:0007669"/>
    <property type="project" value="UniProtKB-ARBA"/>
</dbReference>
<evidence type="ECO:0000256" key="5">
    <source>
        <dbReference type="ARBA" id="ARBA00022840"/>
    </source>
</evidence>
<dbReference type="InterPro" id="IPR011009">
    <property type="entry name" value="Kinase-like_dom_sf"/>
</dbReference>
<dbReference type="SMART" id="SM00220">
    <property type="entry name" value="S_TKc"/>
    <property type="match status" value="1"/>
</dbReference>
<dbReference type="GO" id="GO:0034501">
    <property type="term" value="P:protein localization to kinetochore"/>
    <property type="evidence" value="ECO:0007669"/>
    <property type="project" value="TreeGrafter"/>
</dbReference>
<evidence type="ECO:0000256" key="7">
    <source>
        <dbReference type="SAM" id="MobiDB-lite"/>
    </source>
</evidence>
<feature type="region of interest" description="Disordered" evidence="7">
    <location>
        <begin position="96"/>
        <end position="242"/>
    </location>
</feature>
<dbReference type="InterPro" id="IPR027084">
    <property type="entry name" value="Mps1_cat"/>
</dbReference>
<dbReference type="GO" id="GO:0004712">
    <property type="term" value="F:protein serine/threonine/tyrosine kinase activity"/>
    <property type="evidence" value="ECO:0007669"/>
    <property type="project" value="TreeGrafter"/>
</dbReference>
<evidence type="ECO:0000259" key="8">
    <source>
        <dbReference type="PROSITE" id="PS50011"/>
    </source>
</evidence>
<keyword evidence="1" id="KW-0723">Serine/threonine-protein kinase</keyword>
<evidence type="ECO:0000256" key="4">
    <source>
        <dbReference type="ARBA" id="ARBA00022777"/>
    </source>
</evidence>
<sequence length="887" mass="97920">MILPAQLQHLIPSLPVDVGGHMMSSRSRTSARKTPKRSESQPSPSETTRENAEPQPQAQSRSRVQRHSASYDSSDDEILLPMKLSALTEALLNDEQPEPGAGYAILGERPASPSAQPPPQVYPRRSALTTSTSFLQLPPAKPTSPAASQGRGSSPAPIMRVVRLRSTPGCGTLQNELRRSTSTSMQETRMGRRKRSTERESRFQTQAEMDERQPNQEYAQTRIKTPVSLERTTRVPVGSSGRRIRSAGSLAVTSNRFGADSDVITPEKPATTERAYAAHSVGIVSRGDNSGKKEDLELRSTARSKRVISVPGSLFGGPARRGQRRQTEEVEEAYGEELLTAAQDPESQRAQDVESAAINQAVMALSTSNPPVSAALCSPFQRTPLVLDKRACLARLSDVHAQRNVSSTELPHHDPVPLSEIPSVHTKELQASAPATSRQTSTKVFREEVSKPARPLSLETGSLAPQQGPISLERRAVAAKSQNTHYLSASSLPPSKTSVVETPTTTQPIKKRQFLMRVNNRAYSRIDCIGRGGSGKVYRVATASGIVLALKRVSLLHMDESTEEGLKGEIELLQRLRDVERVIQLIDYEMNREKQSLSVLMELGELDFNSLLKNRQSRAEVPAHSFDITFVRYYWKEMLECVRAIHAQAVVHSDLKPANFVLVKGRLKLIDFGIANAIQTDVTTNVYRESMAGTVNYMSPESLMDSTQYAFMTIQSGHPYIPASGAPRVVKVGKPSDVWSLGCILYQMVYGIAPFGRMAEPRSRIQAIVNWSHLIEIPATTEDGSTVPVALLQTMRRCLSRDQTDRPTCETLLSEANNFLYPREYKVALSAPRDGQFLPMTEELLGRVIHSVRMRCEEDFPADDKTLVAWTKAYWGGIEKAVQQPKS</sequence>
<keyword evidence="5 6" id="KW-0067">ATP-binding</keyword>
<feature type="region of interest" description="Disordered" evidence="7">
    <location>
        <begin position="311"/>
        <end position="330"/>
    </location>
</feature>
<feature type="domain" description="Protein kinase" evidence="8">
    <location>
        <begin position="523"/>
        <end position="820"/>
    </location>
</feature>
<feature type="region of interest" description="Disordered" evidence="7">
    <location>
        <begin position="485"/>
        <end position="505"/>
    </location>
</feature>
<evidence type="ECO:0000313" key="9">
    <source>
        <dbReference type="EMBL" id="TKW50942.1"/>
    </source>
</evidence>
<dbReference type="PROSITE" id="PS00108">
    <property type="entry name" value="PROTEIN_KINASE_ST"/>
    <property type="match status" value="1"/>
</dbReference>
<dbReference type="InterPro" id="IPR008271">
    <property type="entry name" value="Ser/Thr_kinase_AS"/>
</dbReference>
<dbReference type="PROSITE" id="PS50011">
    <property type="entry name" value="PROTEIN_KINASE_DOM"/>
    <property type="match status" value="1"/>
</dbReference>
<dbReference type="Proteomes" id="UP000310108">
    <property type="component" value="Unassembled WGS sequence"/>
</dbReference>
<dbReference type="EMBL" id="PJEX01000347">
    <property type="protein sequence ID" value="TKW50942.1"/>
    <property type="molecule type" value="Genomic_DNA"/>
</dbReference>
<evidence type="ECO:0000256" key="3">
    <source>
        <dbReference type="ARBA" id="ARBA00022741"/>
    </source>
</evidence>
<evidence type="ECO:0000256" key="2">
    <source>
        <dbReference type="ARBA" id="ARBA00022679"/>
    </source>
</evidence>
<reference evidence="9 10" key="1">
    <citation type="journal article" date="2019" name="PLoS ONE">
        <title>Comparative genome analysis indicates high evolutionary potential of pathogenicity genes in Colletotrichum tanaceti.</title>
        <authorList>
            <person name="Lelwala R.V."/>
            <person name="Korhonen P.K."/>
            <person name="Young N.D."/>
            <person name="Scott J.B."/>
            <person name="Ades P.A."/>
            <person name="Gasser R.B."/>
            <person name="Taylor P.W.J."/>
        </authorList>
    </citation>
    <scope>NUCLEOTIDE SEQUENCE [LARGE SCALE GENOMIC DNA]</scope>
    <source>
        <strain evidence="9">BRIP57314</strain>
    </source>
</reference>
<dbReference type="FunFam" id="3.30.200.20:FF:000131">
    <property type="entry name" value="Dual specificity protein kinase TTK"/>
    <property type="match status" value="1"/>
</dbReference>
<dbReference type="PROSITE" id="PS00107">
    <property type="entry name" value="PROTEIN_KINASE_ATP"/>
    <property type="match status" value="1"/>
</dbReference>
<dbReference type="Gene3D" id="3.30.200.20">
    <property type="entry name" value="Phosphorylase Kinase, domain 1"/>
    <property type="match status" value="1"/>
</dbReference>
<keyword evidence="3 6" id="KW-0547">Nucleotide-binding</keyword>
<evidence type="ECO:0000313" key="10">
    <source>
        <dbReference type="Proteomes" id="UP000310108"/>
    </source>
</evidence>
<dbReference type="GO" id="GO:0005524">
    <property type="term" value="F:ATP binding"/>
    <property type="evidence" value="ECO:0007669"/>
    <property type="project" value="UniProtKB-UniRule"/>
</dbReference>
<dbReference type="PANTHER" id="PTHR22974:SF21">
    <property type="entry name" value="DUAL SPECIFICITY PROTEIN KINASE TTK"/>
    <property type="match status" value="1"/>
</dbReference>
<keyword evidence="4 9" id="KW-0418">Kinase</keyword>
<dbReference type="GO" id="GO:0004674">
    <property type="term" value="F:protein serine/threonine kinase activity"/>
    <property type="evidence" value="ECO:0007669"/>
    <property type="project" value="UniProtKB-KW"/>
</dbReference>
<name>A0A4U6X668_9PEZI</name>
<protein>
    <submittedName>
        <fullName evidence="9">Serine/threonine-protein kinase MPS1</fullName>
    </submittedName>
</protein>
<keyword evidence="10" id="KW-1185">Reference proteome</keyword>